<feature type="binding site" evidence="1">
    <location>
        <position position="53"/>
    </location>
    <ligand>
        <name>ATP</name>
        <dbReference type="ChEBI" id="CHEBI:30616"/>
    </ligand>
</feature>
<dbReference type="InterPro" id="IPR011009">
    <property type="entry name" value="Kinase-like_dom_sf"/>
</dbReference>
<comment type="caution">
    <text evidence="3">The sequence shown here is derived from an EMBL/GenBank/DDBJ whole genome shotgun (WGS) entry which is preliminary data.</text>
</comment>
<dbReference type="PROSITE" id="PS50011">
    <property type="entry name" value="PROTEIN_KINASE_DOM"/>
    <property type="match status" value="1"/>
</dbReference>
<organism evidence="3 4">
    <name type="scientific">Abeliophyllum distichum</name>
    <dbReference type="NCBI Taxonomy" id="126358"/>
    <lineage>
        <taxon>Eukaryota</taxon>
        <taxon>Viridiplantae</taxon>
        <taxon>Streptophyta</taxon>
        <taxon>Embryophyta</taxon>
        <taxon>Tracheophyta</taxon>
        <taxon>Spermatophyta</taxon>
        <taxon>Magnoliopsida</taxon>
        <taxon>eudicotyledons</taxon>
        <taxon>Gunneridae</taxon>
        <taxon>Pentapetalae</taxon>
        <taxon>asterids</taxon>
        <taxon>lamiids</taxon>
        <taxon>Lamiales</taxon>
        <taxon>Oleaceae</taxon>
        <taxon>Forsythieae</taxon>
        <taxon>Abeliophyllum</taxon>
    </lineage>
</organism>
<dbReference type="SUPFAM" id="SSF56112">
    <property type="entry name" value="Protein kinase-like (PK-like)"/>
    <property type="match status" value="1"/>
</dbReference>
<dbReference type="AlphaFoldDB" id="A0ABD1V4L7"/>
<name>A0ABD1V4L7_9LAMI</name>
<proteinExistence type="predicted"/>
<dbReference type="Pfam" id="PF07714">
    <property type="entry name" value="PK_Tyr_Ser-Thr"/>
    <property type="match status" value="1"/>
</dbReference>
<accession>A0ABD1V4L7</accession>
<keyword evidence="3" id="KW-0418">Kinase</keyword>
<keyword evidence="1" id="KW-0067">ATP-binding</keyword>
<dbReference type="GO" id="GO:0016301">
    <property type="term" value="F:kinase activity"/>
    <property type="evidence" value="ECO:0007669"/>
    <property type="project" value="UniProtKB-KW"/>
</dbReference>
<evidence type="ECO:0000256" key="1">
    <source>
        <dbReference type="PROSITE-ProRule" id="PRU10141"/>
    </source>
</evidence>
<dbReference type="InterPro" id="IPR017441">
    <property type="entry name" value="Protein_kinase_ATP_BS"/>
</dbReference>
<gene>
    <name evidence="3" type="ORF">Adt_05625</name>
</gene>
<dbReference type="EMBL" id="JBFOLK010000002">
    <property type="protein sequence ID" value="KAL2532274.1"/>
    <property type="molecule type" value="Genomic_DNA"/>
</dbReference>
<dbReference type="GO" id="GO:0005524">
    <property type="term" value="F:ATP binding"/>
    <property type="evidence" value="ECO:0007669"/>
    <property type="project" value="UniProtKB-UniRule"/>
</dbReference>
<feature type="domain" description="Protein kinase" evidence="2">
    <location>
        <begin position="26"/>
        <end position="109"/>
    </location>
</feature>
<sequence length="109" mass="12297">MGSGNGFYWGAEFNLDPKWLVDPNLLFVGPKIGEGAHAKVYEGKYKNQNVAIKIVHKGETPEEVAKREDRFAREVAMLSKVQHKNLVKVVLLLFLRFMDCFSITTVKSG</sequence>
<dbReference type="Gene3D" id="3.30.200.20">
    <property type="entry name" value="Phosphorylase Kinase, domain 1"/>
    <property type="match status" value="1"/>
</dbReference>
<dbReference type="PROSITE" id="PS00107">
    <property type="entry name" value="PROTEIN_KINASE_ATP"/>
    <property type="match status" value="1"/>
</dbReference>
<protein>
    <submittedName>
        <fullName evidence="3">Protein kinase superfamily protein</fullName>
    </submittedName>
</protein>
<reference evidence="4" key="1">
    <citation type="submission" date="2024-07" db="EMBL/GenBank/DDBJ databases">
        <title>Two chromosome-level genome assemblies of Korean endemic species Abeliophyllum distichum and Forsythia ovata (Oleaceae).</title>
        <authorList>
            <person name="Jang H."/>
        </authorList>
    </citation>
    <scope>NUCLEOTIDE SEQUENCE [LARGE SCALE GENOMIC DNA]</scope>
</reference>
<dbReference type="InterPro" id="IPR000719">
    <property type="entry name" value="Prot_kinase_dom"/>
</dbReference>
<evidence type="ECO:0000259" key="2">
    <source>
        <dbReference type="PROSITE" id="PS50011"/>
    </source>
</evidence>
<evidence type="ECO:0000313" key="4">
    <source>
        <dbReference type="Proteomes" id="UP001604336"/>
    </source>
</evidence>
<keyword evidence="1" id="KW-0547">Nucleotide-binding</keyword>
<evidence type="ECO:0000313" key="3">
    <source>
        <dbReference type="EMBL" id="KAL2532274.1"/>
    </source>
</evidence>
<dbReference type="InterPro" id="IPR001245">
    <property type="entry name" value="Ser-Thr/Tyr_kinase_cat_dom"/>
</dbReference>
<dbReference type="Proteomes" id="UP001604336">
    <property type="component" value="Unassembled WGS sequence"/>
</dbReference>
<keyword evidence="3" id="KW-0808">Transferase</keyword>
<keyword evidence="4" id="KW-1185">Reference proteome</keyword>